<sequence>MEFTDFPIKDSYRLLAPRPTVIITTVNKKGEINAAPFSFVMPISMDPPIIAFASMPEHHTSKNVEETGEFVVNLTGLNILEKMWITGKNIPYGENELERAGLDWIPSVKVSPPRIKEAAAHLECELLRMNEIGDHNLYTGSVVHASIKEGSIKEGLLHVEEVKPILHVGGNKFVIGDRVKFVK</sequence>
<evidence type="ECO:0000256" key="2">
    <source>
        <dbReference type="ARBA" id="ARBA00022630"/>
    </source>
</evidence>
<name>A0A328PCT4_9EURY</name>
<dbReference type="PANTHER" id="PTHR33798:SF5">
    <property type="entry name" value="FLAVIN REDUCTASE LIKE DOMAIN-CONTAINING PROTEIN"/>
    <property type="match status" value="1"/>
</dbReference>
<dbReference type="EMBL" id="QLOE01000005">
    <property type="protein sequence ID" value="RAO79043.1"/>
    <property type="molecule type" value="Genomic_DNA"/>
</dbReference>
<dbReference type="AlphaFoldDB" id="A0A328PCT4"/>
<keyword evidence="2" id="KW-0285">Flavoprotein</keyword>
<dbReference type="GO" id="GO:0010181">
    <property type="term" value="F:FMN binding"/>
    <property type="evidence" value="ECO:0007669"/>
    <property type="project" value="InterPro"/>
</dbReference>
<comment type="caution">
    <text evidence="6">The sequence shown here is derived from an EMBL/GenBank/DDBJ whole genome shotgun (WGS) entry which is preliminary data.</text>
</comment>
<dbReference type="RefSeq" id="WP_112094020.1">
    <property type="nucleotide sequence ID" value="NZ_QLOE01000005.1"/>
</dbReference>
<feature type="domain" description="Flavin reductase like" evidence="5">
    <location>
        <begin position="15"/>
        <end position="154"/>
    </location>
</feature>
<evidence type="ECO:0000313" key="6">
    <source>
        <dbReference type="EMBL" id="RAO79043.1"/>
    </source>
</evidence>
<evidence type="ECO:0000256" key="3">
    <source>
        <dbReference type="ARBA" id="ARBA00022643"/>
    </source>
</evidence>
<gene>
    <name evidence="6" type="ORF">DPC56_05235</name>
</gene>
<proteinExistence type="inferred from homology"/>
<evidence type="ECO:0000313" key="7">
    <source>
        <dbReference type="Proteomes" id="UP000249782"/>
    </source>
</evidence>
<protein>
    <submittedName>
        <fullName evidence="6">Flavin reductase family protein</fullName>
    </submittedName>
</protein>
<dbReference type="SMART" id="SM00903">
    <property type="entry name" value="Flavin_Reduct"/>
    <property type="match status" value="1"/>
</dbReference>
<dbReference type="SUPFAM" id="SSF50475">
    <property type="entry name" value="FMN-binding split barrel"/>
    <property type="match status" value="1"/>
</dbReference>
<evidence type="ECO:0000259" key="5">
    <source>
        <dbReference type="SMART" id="SM00903"/>
    </source>
</evidence>
<dbReference type="InterPro" id="IPR012349">
    <property type="entry name" value="Split_barrel_FMN-bd"/>
</dbReference>
<dbReference type="Pfam" id="PF01613">
    <property type="entry name" value="Flavin_Reduct"/>
    <property type="match status" value="1"/>
</dbReference>
<accession>A0A328PCT4</accession>
<comment type="cofactor">
    <cofactor evidence="1">
        <name>FMN</name>
        <dbReference type="ChEBI" id="CHEBI:58210"/>
    </cofactor>
</comment>
<organism evidence="6 7">
    <name type="scientific">Methanothermobacter tenebrarum</name>
    <dbReference type="NCBI Taxonomy" id="680118"/>
    <lineage>
        <taxon>Archaea</taxon>
        <taxon>Methanobacteriati</taxon>
        <taxon>Methanobacteriota</taxon>
        <taxon>Methanomada group</taxon>
        <taxon>Methanobacteria</taxon>
        <taxon>Methanobacteriales</taxon>
        <taxon>Methanobacteriaceae</taxon>
        <taxon>Methanothermobacter</taxon>
    </lineage>
</organism>
<evidence type="ECO:0000256" key="4">
    <source>
        <dbReference type="ARBA" id="ARBA00038054"/>
    </source>
</evidence>
<dbReference type="OrthoDB" id="8522at2157"/>
<dbReference type="PANTHER" id="PTHR33798">
    <property type="entry name" value="FLAVOPROTEIN OXYGENASE"/>
    <property type="match status" value="1"/>
</dbReference>
<dbReference type="InterPro" id="IPR002563">
    <property type="entry name" value="Flavin_Rdtase-like_dom"/>
</dbReference>
<dbReference type="Gene3D" id="2.30.110.10">
    <property type="entry name" value="Electron Transport, Fmn-binding Protein, Chain A"/>
    <property type="match status" value="1"/>
</dbReference>
<keyword evidence="7" id="KW-1185">Reference proteome</keyword>
<comment type="similarity">
    <text evidence="4">Belongs to the flavoredoxin family.</text>
</comment>
<reference evidence="6 7" key="1">
    <citation type="submission" date="2018-06" db="EMBL/GenBank/DDBJ databases">
        <title>Draft genome sequence of hyperthermophilic methanogen Methanothermobacter tenebrarum sp. MCM-B 1447.</title>
        <authorList>
            <person name="Pore S.D."/>
            <person name="Dagar S."/>
            <person name="Dhakephalkar P.K."/>
        </authorList>
    </citation>
    <scope>NUCLEOTIDE SEQUENCE [LARGE SCALE GENOMIC DNA]</scope>
    <source>
        <strain evidence="6 7">MCM B 1447</strain>
    </source>
</reference>
<evidence type="ECO:0000256" key="1">
    <source>
        <dbReference type="ARBA" id="ARBA00001917"/>
    </source>
</evidence>
<keyword evidence="3" id="KW-0288">FMN</keyword>
<dbReference type="Proteomes" id="UP000249782">
    <property type="component" value="Unassembled WGS sequence"/>
</dbReference>